<gene>
    <name evidence="3" type="ORF">GGR11_002866</name>
</gene>
<name>A0A7W6A5W3_9CAUL</name>
<keyword evidence="2" id="KW-0812">Transmembrane</keyword>
<evidence type="ECO:0000256" key="1">
    <source>
        <dbReference type="SAM" id="MobiDB-lite"/>
    </source>
</evidence>
<evidence type="ECO:0000313" key="4">
    <source>
        <dbReference type="Proteomes" id="UP000532936"/>
    </source>
</evidence>
<dbReference type="EMBL" id="JACIDA010000003">
    <property type="protein sequence ID" value="MBB3873304.1"/>
    <property type="molecule type" value="Genomic_DNA"/>
</dbReference>
<dbReference type="RefSeq" id="WP_183198023.1">
    <property type="nucleotide sequence ID" value="NZ_JACIDA010000003.1"/>
</dbReference>
<dbReference type="AlphaFoldDB" id="A0A7W6A5W3"/>
<comment type="caution">
    <text evidence="3">The sequence shown here is derived from an EMBL/GenBank/DDBJ whole genome shotgun (WGS) entry which is preliminary data.</text>
</comment>
<keyword evidence="2" id="KW-1133">Transmembrane helix</keyword>
<evidence type="ECO:0000313" key="3">
    <source>
        <dbReference type="EMBL" id="MBB3873304.1"/>
    </source>
</evidence>
<feature type="transmembrane region" description="Helical" evidence="2">
    <location>
        <begin position="131"/>
        <end position="157"/>
    </location>
</feature>
<feature type="compositionally biased region" description="Pro residues" evidence="1">
    <location>
        <begin position="38"/>
        <end position="49"/>
    </location>
</feature>
<reference evidence="3 4" key="1">
    <citation type="submission" date="2020-08" db="EMBL/GenBank/DDBJ databases">
        <title>Genomic Encyclopedia of Type Strains, Phase IV (KMG-IV): sequencing the most valuable type-strain genomes for metagenomic binning, comparative biology and taxonomic classification.</title>
        <authorList>
            <person name="Goeker M."/>
        </authorList>
    </citation>
    <scope>NUCLEOTIDE SEQUENCE [LARGE SCALE GENOMIC DNA]</scope>
    <source>
        <strain evidence="3 4">DSM 14878</strain>
    </source>
</reference>
<accession>A0A7W6A5W3</accession>
<dbReference type="Proteomes" id="UP000532936">
    <property type="component" value="Unassembled WGS sequence"/>
</dbReference>
<feature type="transmembrane region" description="Helical" evidence="2">
    <location>
        <begin position="177"/>
        <end position="210"/>
    </location>
</feature>
<feature type="compositionally biased region" description="Basic and acidic residues" evidence="1">
    <location>
        <begin position="75"/>
        <end position="119"/>
    </location>
</feature>
<feature type="region of interest" description="Disordered" evidence="1">
    <location>
        <begin position="1"/>
        <end position="123"/>
    </location>
</feature>
<protein>
    <submittedName>
        <fullName evidence="3">Putative membrane protein</fullName>
    </submittedName>
</protein>
<keyword evidence="2" id="KW-0472">Membrane</keyword>
<sequence length="233" mass="24721">MAEPGDPTGPGAAQDDHDHDAHVGFVSPASLAGRPRAPEPAPAPPPAPSKPLEREPDLFDPPEPAPVSPVSAAEARPEPRPEPGPFDRTEPFTAAREPRLSAGRERAAKDAQPPRREPVGRNAPQTAPMSLYAVYVLILLAVPTLGVAAVLALLAVTGRDGPQEPVAASHFIYQQRTLWSAAVAVVLGALLVIVNIGVFVLFLLALWVLARGVFGVMRLKAGRPIDNPRTWLF</sequence>
<proteinExistence type="predicted"/>
<organism evidence="3 4">
    <name type="scientific">Brevundimonas mediterranea</name>
    <dbReference type="NCBI Taxonomy" id="74329"/>
    <lineage>
        <taxon>Bacteria</taxon>
        <taxon>Pseudomonadati</taxon>
        <taxon>Pseudomonadota</taxon>
        <taxon>Alphaproteobacteria</taxon>
        <taxon>Caulobacterales</taxon>
        <taxon>Caulobacteraceae</taxon>
        <taxon>Brevundimonas</taxon>
    </lineage>
</organism>
<evidence type="ECO:0000256" key="2">
    <source>
        <dbReference type="SAM" id="Phobius"/>
    </source>
</evidence>